<reference evidence="1 2" key="1">
    <citation type="submission" date="2007-09" db="EMBL/GenBank/DDBJ databases">
        <title>Draft genome sequence of Eubacterium dolichum (DSM 3991).</title>
        <authorList>
            <person name="Sudarsanam P."/>
            <person name="Ley R."/>
            <person name="Guruge J."/>
            <person name="Turnbaugh P.J."/>
            <person name="Mahowald M."/>
            <person name="Liep D."/>
            <person name="Gordon J."/>
        </authorList>
    </citation>
    <scope>NUCLEOTIDE SEQUENCE [LARGE SCALE GENOMIC DNA]</scope>
    <source>
        <strain evidence="1 2">DSM 3991</strain>
    </source>
</reference>
<dbReference type="STRING" id="428127.EUBDOL_01145"/>
<comment type="caution">
    <text evidence="1">The sequence shown here is derived from an EMBL/GenBank/DDBJ whole genome shotgun (WGS) entry which is preliminary data.</text>
</comment>
<accession>A8RBP2</accession>
<dbReference type="HOGENOM" id="CLU_3309892_0_0_9"/>
<proteinExistence type="predicted"/>
<evidence type="ECO:0000313" key="2">
    <source>
        <dbReference type="Proteomes" id="UP000004090"/>
    </source>
</evidence>
<organism evidence="1 2">
    <name type="scientific">Amedibacillus dolichus DSM 3991</name>
    <dbReference type="NCBI Taxonomy" id="428127"/>
    <lineage>
        <taxon>Bacteria</taxon>
        <taxon>Bacillati</taxon>
        <taxon>Bacillota</taxon>
        <taxon>Erysipelotrichia</taxon>
        <taxon>Erysipelotrichales</taxon>
        <taxon>Erysipelotrichaceae</taxon>
        <taxon>Amedibacillus</taxon>
    </lineage>
</organism>
<sequence>MLESAYGLKRCCENASLNHDEHCHDIFILSTFKTVSVAA</sequence>
<dbReference type="EMBL" id="ABAW02000019">
    <property type="protein sequence ID" value="EDP11225.1"/>
    <property type="molecule type" value="Genomic_DNA"/>
</dbReference>
<dbReference type="Proteomes" id="UP000004090">
    <property type="component" value="Unassembled WGS sequence"/>
</dbReference>
<gene>
    <name evidence="1" type="ORF">EUBDOL_01145</name>
</gene>
<name>A8RBP2_9FIRM</name>
<dbReference type="AlphaFoldDB" id="A8RBP2"/>
<evidence type="ECO:0000313" key="1">
    <source>
        <dbReference type="EMBL" id="EDP11225.1"/>
    </source>
</evidence>
<reference evidence="1 2" key="2">
    <citation type="submission" date="2007-09" db="EMBL/GenBank/DDBJ databases">
        <authorList>
            <person name="Fulton L."/>
            <person name="Clifton S."/>
            <person name="Fulton B."/>
            <person name="Xu J."/>
            <person name="Minx P."/>
            <person name="Pepin K.H."/>
            <person name="Johnson M."/>
            <person name="Thiruvilangam P."/>
            <person name="Bhonagiri V."/>
            <person name="Nash W.E."/>
            <person name="Mardis E.R."/>
            <person name="Wilson R.K."/>
        </authorList>
    </citation>
    <scope>NUCLEOTIDE SEQUENCE [LARGE SCALE GENOMIC DNA]</scope>
    <source>
        <strain evidence="1 2">DSM 3991</strain>
    </source>
</reference>
<protein>
    <submittedName>
        <fullName evidence="1">Uncharacterized protein</fullName>
    </submittedName>
</protein>